<comment type="caution">
    <text evidence="1">The sequence shown here is derived from an EMBL/GenBank/DDBJ whole genome shotgun (WGS) entry which is preliminary data.</text>
</comment>
<dbReference type="Proteomes" id="UP001163603">
    <property type="component" value="Chromosome 13"/>
</dbReference>
<name>A0ACC0X8N1_9ROSI</name>
<organism evidence="1 2">
    <name type="scientific">Pistacia integerrima</name>
    <dbReference type="NCBI Taxonomy" id="434235"/>
    <lineage>
        <taxon>Eukaryota</taxon>
        <taxon>Viridiplantae</taxon>
        <taxon>Streptophyta</taxon>
        <taxon>Embryophyta</taxon>
        <taxon>Tracheophyta</taxon>
        <taxon>Spermatophyta</taxon>
        <taxon>Magnoliopsida</taxon>
        <taxon>eudicotyledons</taxon>
        <taxon>Gunneridae</taxon>
        <taxon>Pentapetalae</taxon>
        <taxon>rosids</taxon>
        <taxon>malvids</taxon>
        <taxon>Sapindales</taxon>
        <taxon>Anacardiaceae</taxon>
        <taxon>Pistacia</taxon>
    </lineage>
</organism>
<protein>
    <submittedName>
        <fullName evidence="1">Uncharacterized protein</fullName>
    </submittedName>
</protein>
<reference evidence="2" key="1">
    <citation type="journal article" date="2023" name="G3 (Bethesda)">
        <title>Genome assembly and association tests identify interacting loci associated with vigor, precocity, and sex in interspecific pistachio rootstocks.</title>
        <authorList>
            <person name="Palmer W."/>
            <person name="Jacygrad E."/>
            <person name="Sagayaradj S."/>
            <person name="Cavanaugh K."/>
            <person name="Han R."/>
            <person name="Bertier L."/>
            <person name="Beede B."/>
            <person name="Kafkas S."/>
            <person name="Golino D."/>
            <person name="Preece J."/>
            <person name="Michelmore R."/>
        </authorList>
    </citation>
    <scope>NUCLEOTIDE SEQUENCE [LARGE SCALE GENOMIC DNA]</scope>
</reference>
<gene>
    <name evidence="1" type="ORF">Pint_20086</name>
</gene>
<evidence type="ECO:0000313" key="1">
    <source>
        <dbReference type="EMBL" id="KAJ0013585.1"/>
    </source>
</evidence>
<sequence>MSLLSWIQGEIGLKIYYVDAVPAPPVAPPEKDPPVPEEAKPDEKAEALSRNAVPEGEKKPQPDSSAPPPPQQEQPPEAKDQEPPQNTQEQDPPQPVKEQGSAGNLLVQISLHLIKAYSSFRS</sequence>
<keyword evidence="2" id="KW-1185">Reference proteome</keyword>
<proteinExistence type="predicted"/>
<evidence type="ECO:0000313" key="2">
    <source>
        <dbReference type="Proteomes" id="UP001163603"/>
    </source>
</evidence>
<accession>A0ACC0X8N1</accession>
<dbReference type="EMBL" id="CM047748">
    <property type="protein sequence ID" value="KAJ0013585.1"/>
    <property type="molecule type" value="Genomic_DNA"/>
</dbReference>